<evidence type="ECO:0000313" key="11">
    <source>
        <dbReference type="Proteomes" id="UP001152795"/>
    </source>
</evidence>
<name>A0A7D9HS20_PARCT</name>
<dbReference type="PANTHER" id="PTHR10015:SF427">
    <property type="entry name" value="HEAT SHOCK FACTOR PROTEIN"/>
    <property type="match status" value="1"/>
</dbReference>
<dbReference type="Pfam" id="PF00447">
    <property type="entry name" value="HSF_DNA-bind"/>
    <property type="match status" value="1"/>
</dbReference>
<keyword evidence="6" id="KW-0539">Nucleus</keyword>
<dbReference type="Gene3D" id="1.10.10.10">
    <property type="entry name" value="Winged helix-like DNA-binding domain superfamily/Winged helix DNA-binding domain"/>
    <property type="match status" value="1"/>
</dbReference>
<evidence type="ECO:0000256" key="1">
    <source>
        <dbReference type="ARBA" id="ARBA00004123"/>
    </source>
</evidence>
<feature type="region of interest" description="Disordered" evidence="9">
    <location>
        <begin position="413"/>
        <end position="485"/>
    </location>
</feature>
<keyword evidence="3" id="KW-0805">Transcription regulation</keyword>
<dbReference type="OrthoDB" id="60033at2759"/>
<dbReference type="Proteomes" id="UP001152795">
    <property type="component" value="Unassembled WGS sequence"/>
</dbReference>
<evidence type="ECO:0000256" key="6">
    <source>
        <dbReference type="ARBA" id="ARBA00023242"/>
    </source>
</evidence>
<dbReference type="PROSITE" id="PS00434">
    <property type="entry name" value="HSF_DOMAIN"/>
    <property type="match status" value="1"/>
</dbReference>
<keyword evidence="11" id="KW-1185">Reference proteome</keyword>
<dbReference type="GO" id="GO:0003700">
    <property type="term" value="F:DNA-binding transcription factor activity"/>
    <property type="evidence" value="ECO:0007669"/>
    <property type="project" value="InterPro"/>
</dbReference>
<gene>
    <name evidence="10" type="ORF">PACLA_8A079116</name>
</gene>
<dbReference type="GO" id="GO:0005634">
    <property type="term" value="C:nucleus"/>
    <property type="evidence" value="ECO:0007669"/>
    <property type="project" value="UniProtKB-SubCell"/>
</dbReference>
<feature type="compositionally biased region" description="Low complexity" evidence="9">
    <location>
        <begin position="441"/>
        <end position="451"/>
    </location>
</feature>
<keyword evidence="4" id="KW-0238">DNA-binding</keyword>
<dbReference type="AlphaFoldDB" id="A0A7D9HS20"/>
<protein>
    <submittedName>
        <fullName evidence="10">Heat shock factor 1 isoform X3</fullName>
    </submittedName>
</protein>
<accession>A0A7D9HS20</accession>
<dbReference type="PRINTS" id="PR00056">
    <property type="entry name" value="HSFDOMAIN"/>
</dbReference>
<dbReference type="FunFam" id="1.10.10.10:FF:000027">
    <property type="entry name" value="Heat shock transcription factor 1"/>
    <property type="match status" value="1"/>
</dbReference>
<dbReference type="SMART" id="SM00415">
    <property type="entry name" value="HSF"/>
    <property type="match status" value="1"/>
</dbReference>
<evidence type="ECO:0000256" key="4">
    <source>
        <dbReference type="ARBA" id="ARBA00023125"/>
    </source>
</evidence>
<dbReference type="EMBL" id="CACRXK020001481">
    <property type="protein sequence ID" value="CAB3989400.1"/>
    <property type="molecule type" value="Genomic_DNA"/>
</dbReference>
<feature type="compositionally biased region" description="Polar residues" evidence="9">
    <location>
        <begin position="431"/>
        <end position="440"/>
    </location>
</feature>
<comment type="similarity">
    <text evidence="2 7">Belongs to the HSF family.</text>
</comment>
<dbReference type="InterPro" id="IPR036390">
    <property type="entry name" value="WH_DNA-bd_sf"/>
</dbReference>
<feature type="compositionally biased region" description="Basic and acidic residues" evidence="9">
    <location>
        <begin position="476"/>
        <end position="485"/>
    </location>
</feature>
<evidence type="ECO:0000256" key="3">
    <source>
        <dbReference type="ARBA" id="ARBA00023015"/>
    </source>
</evidence>
<sequence length="485" mass="54690">MVENISDMSVIRGTLLSMENRTFTISSGVPAFLAKLWKLVDDPSSDHLISWSQDETSFIVHDQVTFSRDILPKYFKHNNFASFVRQLNMYGFRKVVGAEQGGLKAEKDDWQFQNANFIRSQPRLLENVKRKSTPDDKKVKGEEYNRVLSDIHHIKGKQVDMSSVLDQVKMENQSLYQELGDLRQKHEEQEQVVNKLIRFLMKLLYSNNGLTNKRPLMLTGPESGNPKRQCTTGVNMDNPGASQQDSYNMRSPPRPGGMTVTPNSYPETSGPEITPVDDPEDYVGISISAVRPIVNEPGNPPSTSDETYHPLRHLPIESQAQSHYSEDYRSMPSQQPRIVQPSVQTYNPVSTMCIMPSRSTPTTVSSQVPNPINKEQLQNHVQYIEDNLYSFQNILAGGNYNDPGMLDDLLDSIVDGRESPGSQTERVRDPYQTSQAASEVSSPPSTTSSHGHSPRYSQQQIPGKHINWSVTSMLPDQDRAASRRY</sequence>
<reference evidence="10" key="1">
    <citation type="submission" date="2020-04" db="EMBL/GenBank/DDBJ databases">
        <authorList>
            <person name="Alioto T."/>
            <person name="Alioto T."/>
            <person name="Gomez Garrido J."/>
        </authorList>
    </citation>
    <scope>NUCLEOTIDE SEQUENCE</scope>
    <source>
        <strain evidence="10">A484AB</strain>
    </source>
</reference>
<dbReference type="InterPro" id="IPR036388">
    <property type="entry name" value="WH-like_DNA-bd_sf"/>
</dbReference>
<evidence type="ECO:0000256" key="2">
    <source>
        <dbReference type="ARBA" id="ARBA00006403"/>
    </source>
</evidence>
<evidence type="ECO:0000313" key="10">
    <source>
        <dbReference type="EMBL" id="CAB3989400.1"/>
    </source>
</evidence>
<comment type="caution">
    <text evidence="10">The sequence shown here is derived from an EMBL/GenBank/DDBJ whole genome shotgun (WGS) entry which is preliminary data.</text>
</comment>
<dbReference type="GO" id="GO:0043565">
    <property type="term" value="F:sequence-specific DNA binding"/>
    <property type="evidence" value="ECO:0007669"/>
    <property type="project" value="InterPro"/>
</dbReference>
<dbReference type="InterPro" id="IPR000232">
    <property type="entry name" value="HSF_DNA-bd"/>
</dbReference>
<keyword evidence="10" id="KW-0346">Stress response</keyword>
<comment type="subcellular location">
    <subcellularLocation>
        <location evidence="1">Nucleus</location>
    </subcellularLocation>
</comment>
<evidence type="ECO:0000256" key="5">
    <source>
        <dbReference type="ARBA" id="ARBA00023163"/>
    </source>
</evidence>
<organism evidence="10 11">
    <name type="scientific">Paramuricea clavata</name>
    <name type="common">Red gorgonian</name>
    <name type="synonym">Violescent sea-whip</name>
    <dbReference type="NCBI Taxonomy" id="317549"/>
    <lineage>
        <taxon>Eukaryota</taxon>
        <taxon>Metazoa</taxon>
        <taxon>Cnidaria</taxon>
        <taxon>Anthozoa</taxon>
        <taxon>Octocorallia</taxon>
        <taxon>Malacalcyonacea</taxon>
        <taxon>Plexauridae</taxon>
        <taxon>Paramuricea</taxon>
    </lineage>
</organism>
<keyword evidence="8" id="KW-0175">Coiled coil</keyword>
<evidence type="ECO:0000256" key="7">
    <source>
        <dbReference type="RuleBase" id="RU004020"/>
    </source>
</evidence>
<keyword evidence="5" id="KW-0804">Transcription</keyword>
<evidence type="ECO:0000256" key="9">
    <source>
        <dbReference type="SAM" id="MobiDB-lite"/>
    </source>
</evidence>
<dbReference type="PANTHER" id="PTHR10015">
    <property type="entry name" value="HEAT SHOCK TRANSCRIPTION FACTOR"/>
    <property type="match status" value="1"/>
</dbReference>
<feature type="coiled-coil region" evidence="8">
    <location>
        <begin position="165"/>
        <end position="192"/>
    </location>
</feature>
<evidence type="ECO:0000256" key="8">
    <source>
        <dbReference type="SAM" id="Coils"/>
    </source>
</evidence>
<dbReference type="SUPFAM" id="SSF46785">
    <property type="entry name" value="Winged helix' DNA-binding domain"/>
    <property type="match status" value="1"/>
</dbReference>
<proteinExistence type="inferred from homology"/>